<reference evidence="1 2" key="1">
    <citation type="submission" date="2021-06" db="EMBL/GenBank/DDBJ databases">
        <title>Caerostris darwini draft genome.</title>
        <authorList>
            <person name="Kono N."/>
            <person name="Arakawa K."/>
        </authorList>
    </citation>
    <scope>NUCLEOTIDE SEQUENCE [LARGE SCALE GENOMIC DNA]</scope>
</reference>
<proteinExistence type="predicted"/>
<dbReference type="AlphaFoldDB" id="A0AAV4QAU2"/>
<gene>
    <name evidence="1" type="ORF">CDAR_463141</name>
</gene>
<evidence type="ECO:0000313" key="2">
    <source>
        <dbReference type="Proteomes" id="UP001054837"/>
    </source>
</evidence>
<sequence length="128" mass="13794">MRIGCGCNCYRKNLFGGMPFVWCWSRAVRASAPHSGYPCFGKDDCMNIEFLIHLKDSISRRISVGREASSSSEMDILGSAVLSGKTGASPDSEKPLRDSARGVVAGALSLSRIAPFLLDSSDPVLCFE</sequence>
<dbReference type="EMBL" id="BPLQ01004083">
    <property type="protein sequence ID" value="GIY05466.1"/>
    <property type="molecule type" value="Genomic_DNA"/>
</dbReference>
<organism evidence="1 2">
    <name type="scientific">Caerostris darwini</name>
    <dbReference type="NCBI Taxonomy" id="1538125"/>
    <lineage>
        <taxon>Eukaryota</taxon>
        <taxon>Metazoa</taxon>
        <taxon>Ecdysozoa</taxon>
        <taxon>Arthropoda</taxon>
        <taxon>Chelicerata</taxon>
        <taxon>Arachnida</taxon>
        <taxon>Araneae</taxon>
        <taxon>Araneomorphae</taxon>
        <taxon>Entelegynae</taxon>
        <taxon>Araneoidea</taxon>
        <taxon>Araneidae</taxon>
        <taxon>Caerostris</taxon>
    </lineage>
</organism>
<comment type="caution">
    <text evidence="1">The sequence shown here is derived from an EMBL/GenBank/DDBJ whole genome shotgun (WGS) entry which is preliminary data.</text>
</comment>
<keyword evidence="2" id="KW-1185">Reference proteome</keyword>
<name>A0AAV4QAU2_9ARAC</name>
<protein>
    <submittedName>
        <fullName evidence="1">Uncharacterized protein</fullName>
    </submittedName>
</protein>
<dbReference type="Proteomes" id="UP001054837">
    <property type="component" value="Unassembled WGS sequence"/>
</dbReference>
<evidence type="ECO:0000313" key="1">
    <source>
        <dbReference type="EMBL" id="GIY05466.1"/>
    </source>
</evidence>
<accession>A0AAV4QAU2</accession>